<organism evidence="2 3">
    <name type="scientific">Fictibacillus enclensis</name>
    <dbReference type="NCBI Taxonomy" id="1017270"/>
    <lineage>
        <taxon>Bacteria</taxon>
        <taxon>Bacillati</taxon>
        <taxon>Bacillota</taxon>
        <taxon>Bacilli</taxon>
        <taxon>Bacillales</taxon>
        <taxon>Fictibacillaceae</taxon>
        <taxon>Fictibacillus</taxon>
    </lineage>
</organism>
<dbReference type="OrthoDB" id="2934466at2"/>
<comment type="caution">
    <text evidence="2">The sequence shown here is derived from an EMBL/GenBank/DDBJ whole genome shotgun (WGS) entry which is preliminary data.</text>
</comment>
<evidence type="ECO:0000313" key="3">
    <source>
        <dbReference type="Proteomes" id="UP000054099"/>
    </source>
</evidence>
<reference evidence="2 3" key="1">
    <citation type="journal article" date="2014" name="Antonie Van Leeuwenhoek">
        <title>Fictibacillus enclensis sp. nov., isolated from marine sediment.</title>
        <authorList>
            <person name="Dastager S.G."/>
            <person name="Mawlankar R."/>
            <person name="Srinivasan K."/>
            <person name="Tang S.K."/>
            <person name="Lee J.C."/>
            <person name="Ramana V.V."/>
            <person name="Shouche Y.S."/>
        </authorList>
    </citation>
    <scope>NUCLEOTIDE SEQUENCE [LARGE SCALE GENOMIC DNA]</scope>
    <source>
        <strain evidence="2 3">NIO-1003</strain>
    </source>
</reference>
<dbReference type="RefSeq" id="WP_061970192.1">
    <property type="nucleotide sequence ID" value="NZ_FMAV01000001.1"/>
</dbReference>
<keyword evidence="1" id="KW-0472">Membrane</keyword>
<gene>
    <name evidence="2" type="ORF">AS030_07760</name>
</gene>
<dbReference type="AlphaFoldDB" id="A0A0V8JE23"/>
<evidence type="ECO:0000256" key="1">
    <source>
        <dbReference type="SAM" id="Phobius"/>
    </source>
</evidence>
<evidence type="ECO:0000313" key="2">
    <source>
        <dbReference type="EMBL" id="KSU85391.1"/>
    </source>
</evidence>
<sequence length="135" mass="14329">MEKYTVSKTIGLVAGIIIILSALGFGGLYMLGTSLGKALGSQTGPSVDVPFMFVVLMCILLIGFITGLGSLGLSMGLLLLIVFFNSIGALGKAIEVLILWVSGVYFLLGYFVKKEESQNPVVWPKSQITGFCTQS</sequence>
<feature type="transmembrane region" description="Helical" evidence="1">
    <location>
        <begin position="12"/>
        <end position="31"/>
    </location>
</feature>
<protein>
    <submittedName>
        <fullName evidence="2">Uncharacterized protein</fullName>
    </submittedName>
</protein>
<dbReference type="Proteomes" id="UP000054099">
    <property type="component" value="Unassembled WGS sequence"/>
</dbReference>
<accession>A0A0V8JE23</accession>
<keyword evidence="3" id="KW-1185">Reference proteome</keyword>
<keyword evidence="1" id="KW-1133">Transmembrane helix</keyword>
<name>A0A0V8JE23_9BACL</name>
<feature type="transmembrane region" description="Helical" evidence="1">
    <location>
        <begin position="51"/>
        <end position="84"/>
    </location>
</feature>
<keyword evidence="1" id="KW-0812">Transmembrane</keyword>
<dbReference type="EMBL" id="LNQN01000001">
    <property type="protein sequence ID" value="KSU85391.1"/>
    <property type="molecule type" value="Genomic_DNA"/>
</dbReference>
<proteinExistence type="predicted"/>